<dbReference type="Proteomes" id="UP000292447">
    <property type="component" value="Chromosome II"/>
</dbReference>
<dbReference type="InterPro" id="IPR036188">
    <property type="entry name" value="FAD/NAD-bd_sf"/>
</dbReference>
<keyword evidence="2" id="KW-0285">Flavoprotein</keyword>
<evidence type="ECO:0000256" key="1">
    <source>
        <dbReference type="ARBA" id="ARBA00009183"/>
    </source>
</evidence>
<accession>A0A4P6XQ60</accession>
<keyword evidence="5" id="KW-0560">Oxidoreductase</keyword>
<dbReference type="InterPro" id="IPR020946">
    <property type="entry name" value="Flavin_mOase-like"/>
</dbReference>
<name>A0A4P6XQ60_9ASCO</name>
<dbReference type="AlphaFoldDB" id="A0A4P6XQ60"/>
<evidence type="ECO:0000256" key="5">
    <source>
        <dbReference type="ARBA" id="ARBA00023002"/>
    </source>
</evidence>
<dbReference type="GO" id="GO:0004499">
    <property type="term" value="F:N,N-dimethylaniline monooxygenase activity"/>
    <property type="evidence" value="ECO:0007669"/>
    <property type="project" value="InterPro"/>
</dbReference>
<evidence type="ECO:0000256" key="3">
    <source>
        <dbReference type="ARBA" id="ARBA00022827"/>
    </source>
</evidence>
<dbReference type="PANTHER" id="PTHR23023">
    <property type="entry name" value="DIMETHYLANILINE MONOOXYGENASE"/>
    <property type="match status" value="1"/>
</dbReference>
<proteinExistence type="inferred from homology"/>
<dbReference type="EMBL" id="CP034457">
    <property type="protein sequence ID" value="QBM87991.1"/>
    <property type="molecule type" value="Genomic_DNA"/>
</dbReference>
<reference evidence="7" key="1">
    <citation type="submission" date="2019-03" db="EMBL/GenBank/DDBJ databases">
        <title>Snf2 controls pulcherriminic acid biosynthesis and connects pigmentation and antifungal activity of the yeast Metschnikowia pulcherrima.</title>
        <authorList>
            <person name="Gore-Lloyd D."/>
            <person name="Sumann I."/>
            <person name="Brachmann A.O."/>
            <person name="Schneeberger K."/>
            <person name="Ortiz-Merino R.A."/>
            <person name="Moreno-Beltran M."/>
            <person name="Schlaefli M."/>
            <person name="Kirner P."/>
            <person name="Santos Kron A."/>
            <person name="Wolfe K.H."/>
            <person name="Piel J."/>
            <person name="Ahrens C.H."/>
            <person name="Henk D."/>
            <person name="Freimoser F.M."/>
        </authorList>
    </citation>
    <scope>NUCLEOTIDE SEQUENCE [LARGE SCALE GENOMIC DNA]</scope>
    <source>
        <strain evidence="7">APC 1.2</strain>
    </source>
</reference>
<organism evidence="6 7">
    <name type="scientific">Metschnikowia aff. pulcherrima</name>
    <dbReference type="NCBI Taxonomy" id="2163413"/>
    <lineage>
        <taxon>Eukaryota</taxon>
        <taxon>Fungi</taxon>
        <taxon>Dikarya</taxon>
        <taxon>Ascomycota</taxon>
        <taxon>Saccharomycotina</taxon>
        <taxon>Pichiomycetes</taxon>
        <taxon>Metschnikowiaceae</taxon>
        <taxon>Metschnikowia</taxon>
    </lineage>
</organism>
<dbReference type="PIRSF" id="PIRSF000332">
    <property type="entry name" value="FMO"/>
    <property type="match status" value="1"/>
</dbReference>
<dbReference type="PRINTS" id="PR00370">
    <property type="entry name" value="FMOXYGENASE"/>
</dbReference>
<dbReference type="InterPro" id="IPR050346">
    <property type="entry name" value="FMO-like"/>
</dbReference>
<dbReference type="STRING" id="2163413.A0A4P6XQ60"/>
<dbReference type="GO" id="GO:0050660">
    <property type="term" value="F:flavin adenine dinucleotide binding"/>
    <property type="evidence" value="ECO:0007669"/>
    <property type="project" value="InterPro"/>
</dbReference>
<keyword evidence="7" id="KW-1185">Reference proteome</keyword>
<comment type="similarity">
    <text evidence="1">Belongs to the FMO family.</text>
</comment>
<evidence type="ECO:0000313" key="7">
    <source>
        <dbReference type="Proteomes" id="UP000292447"/>
    </source>
</evidence>
<protein>
    <submittedName>
        <fullName evidence="6">Putative flavoprotein CzcO associated with the cation diffusion facilitator CzcD</fullName>
    </submittedName>
</protein>
<dbReference type="GO" id="GO:0050661">
    <property type="term" value="F:NADP binding"/>
    <property type="evidence" value="ECO:0007669"/>
    <property type="project" value="InterPro"/>
</dbReference>
<keyword evidence="3" id="KW-0274">FAD</keyword>
<keyword evidence="4" id="KW-0521">NADP</keyword>
<evidence type="ECO:0000256" key="2">
    <source>
        <dbReference type="ARBA" id="ARBA00022630"/>
    </source>
</evidence>
<dbReference type="SUPFAM" id="SSF51905">
    <property type="entry name" value="FAD/NAD(P)-binding domain"/>
    <property type="match status" value="2"/>
</dbReference>
<sequence>MTVTKRIAIVGAGPAGLAAAKALALEPAKFTIDLFERRDNIGGVWNFHGDKGNVRPPIPSTDPNGEEKILPGGFANRFFSSMYKNLETNLTDKLMEYSNVPFQPRTMNFIDRTEVLQYLERYAQTIPQSVNVALETNVLDVDKPHGKKWVVTTESVTSLNKTKGEYDAVVVANGHYELPFIPDTPGLKEWSEKYPESVTHSKYFVSSADFKGETVLVIGNWASGMDLATQIGTTAKQVYVSTKDETPQESEYEYVRKSTLVTKYDVTTRLVHTIDGTTIKNIDKIVFCTGYLYTFPFFRNYAPGITNGLSVKNLFKQTFYVDDPSLSFIGLTKFNSPLPLVESQAALVARVWSDRITLPSKEEMRKEYDDEFSKKGDKDFHSLKDCDFTYCNELYDWIVKTGTDKEGLLPLLWNEERILERQNVSSVKEKRTAVIVKHADKLRAEGKEFSFPEK</sequence>
<dbReference type="Pfam" id="PF13450">
    <property type="entry name" value="NAD_binding_8"/>
    <property type="match status" value="1"/>
</dbReference>
<dbReference type="InterPro" id="IPR000960">
    <property type="entry name" value="Flavin_mOase"/>
</dbReference>
<evidence type="ECO:0000313" key="6">
    <source>
        <dbReference type="EMBL" id="QBM87991.1"/>
    </source>
</evidence>
<gene>
    <name evidence="6" type="primary">MPUL0B12050</name>
    <name evidence="6" type="ORF">METSCH_B12050</name>
</gene>
<dbReference type="Gene3D" id="3.50.50.60">
    <property type="entry name" value="FAD/NAD(P)-binding domain"/>
    <property type="match status" value="2"/>
</dbReference>
<evidence type="ECO:0000256" key="4">
    <source>
        <dbReference type="ARBA" id="ARBA00022857"/>
    </source>
</evidence>
<dbReference type="Pfam" id="PF00743">
    <property type="entry name" value="FMO-like"/>
    <property type="match status" value="2"/>
</dbReference>